<dbReference type="PRINTS" id="PR01415">
    <property type="entry name" value="ANKYRIN"/>
</dbReference>
<evidence type="ECO:0000256" key="1">
    <source>
        <dbReference type="ARBA" id="ARBA00022737"/>
    </source>
</evidence>
<keyword evidence="6" id="KW-1185">Reference proteome</keyword>
<dbReference type="PANTHER" id="PTHR24180">
    <property type="entry name" value="CYCLIN-DEPENDENT KINASE INHIBITOR 2C-RELATED"/>
    <property type="match status" value="1"/>
</dbReference>
<feature type="repeat" description="ANK" evidence="3">
    <location>
        <begin position="363"/>
        <end position="395"/>
    </location>
</feature>
<feature type="domain" description="GPI inositol-deacylase winged helix" evidence="4">
    <location>
        <begin position="3"/>
        <end position="71"/>
    </location>
</feature>
<dbReference type="InterPro" id="IPR036770">
    <property type="entry name" value="Ankyrin_rpt-contain_sf"/>
</dbReference>
<dbReference type="Gene3D" id="1.25.40.20">
    <property type="entry name" value="Ankyrin repeat-containing domain"/>
    <property type="match status" value="4"/>
</dbReference>
<dbReference type="Pfam" id="PF12796">
    <property type="entry name" value="Ank_2"/>
    <property type="match status" value="4"/>
</dbReference>
<feature type="repeat" description="ANK" evidence="3">
    <location>
        <begin position="396"/>
        <end position="428"/>
    </location>
</feature>
<dbReference type="InterPro" id="IPR054471">
    <property type="entry name" value="GPIID_WHD"/>
</dbReference>
<dbReference type="InterPro" id="IPR051637">
    <property type="entry name" value="Ank_repeat_dom-contain_49"/>
</dbReference>
<evidence type="ECO:0000256" key="3">
    <source>
        <dbReference type="PROSITE-ProRule" id="PRU00023"/>
    </source>
</evidence>
<accession>A0A428UNF6</accession>
<dbReference type="AlphaFoldDB" id="A0A428UNF6"/>
<dbReference type="Pfam" id="PF22939">
    <property type="entry name" value="WHD_GPIID"/>
    <property type="match status" value="1"/>
</dbReference>
<reference evidence="5 6" key="1">
    <citation type="submission" date="2017-06" db="EMBL/GenBank/DDBJ databases">
        <title>Cmopartive genomic analysis of Ambrosia Fusariam Clade fungi.</title>
        <authorList>
            <person name="Stajich J.E."/>
            <person name="Carrillo J."/>
            <person name="Kijimoto T."/>
            <person name="Eskalen A."/>
            <person name="O'Donnell K."/>
            <person name="Kasson M."/>
        </authorList>
    </citation>
    <scope>NUCLEOTIDE SEQUENCE [LARGE SCALE GENOMIC DNA]</scope>
    <source>
        <strain evidence="5 6">NRRL 20438</strain>
    </source>
</reference>
<dbReference type="Proteomes" id="UP000288429">
    <property type="component" value="Unassembled WGS sequence"/>
</dbReference>
<dbReference type="PROSITE" id="PS50297">
    <property type="entry name" value="ANK_REP_REGION"/>
    <property type="match status" value="6"/>
</dbReference>
<evidence type="ECO:0000256" key="2">
    <source>
        <dbReference type="ARBA" id="ARBA00023043"/>
    </source>
</evidence>
<name>A0A428UNF6_9HYPO</name>
<keyword evidence="1" id="KW-0677">Repeat</keyword>
<organism evidence="5 6">
    <name type="scientific">Fusarium ambrosium</name>
    <dbReference type="NCBI Taxonomy" id="131363"/>
    <lineage>
        <taxon>Eukaryota</taxon>
        <taxon>Fungi</taxon>
        <taxon>Dikarya</taxon>
        <taxon>Ascomycota</taxon>
        <taxon>Pezizomycotina</taxon>
        <taxon>Sordariomycetes</taxon>
        <taxon>Hypocreomycetidae</taxon>
        <taxon>Hypocreales</taxon>
        <taxon>Nectriaceae</taxon>
        <taxon>Fusarium</taxon>
        <taxon>Fusarium solani species complex</taxon>
    </lineage>
</organism>
<feature type="repeat" description="ANK" evidence="3">
    <location>
        <begin position="264"/>
        <end position="296"/>
    </location>
</feature>
<comment type="caution">
    <text evidence="5">The sequence shown here is derived from an EMBL/GenBank/DDBJ whole genome shotgun (WGS) entry which is preliminary data.</text>
</comment>
<dbReference type="SMART" id="SM00248">
    <property type="entry name" value="ANK"/>
    <property type="match status" value="10"/>
</dbReference>
<dbReference type="PANTHER" id="PTHR24180:SF45">
    <property type="entry name" value="POLY [ADP-RIBOSE] POLYMERASE TANKYRASE"/>
    <property type="match status" value="1"/>
</dbReference>
<dbReference type="InterPro" id="IPR002110">
    <property type="entry name" value="Ankyrin_rpt"/>
</dbReference>
<feature type="repeat" description="ANK" evidence="3">
    <location>
        <begin position="488"/>
        <end position="520"/>
    </location>
</feature>
<feature type="repeat" description="ANK" evidence="3">
    <location>
        <begin position="330"/>
        <end position="362"/>
    </location>
</feature>
<feature type="repeat" description="ANK" evidence="3">
    <location>
        <begin position="297"/>
        <end position="329"/>
    </location>
</feature>
<feature type="repeat" description="ANK" evidence="3">
    <location>
        <begin position="231"/>
        <end position="263"/>
    </location>
</feature>
<dbReference type="PROSITE" id="PS50088">
    <property type="entry name" value="ANK_REPEAT"/>
    <property type="match status" value="7"/>
</dbReference>
<dbReference type="EMBL" id="NIZV01000048">
    <property type="protein sequence ID" value="RSM15722.1"/>
    <property type="molecule type" value="Genomic_DNA"/>
</dbReference>
<gene>
    <name evidence="5" type="ORF">CDV31_004821</name>
</gene>
<evidence type="ECO:0000259" key="4">
    <source>
        <dbReference type="Pfam" id="PF22939"/>
    </source>
</evidence>
<evidence type="ECO:0000313" key="6">
    <source>
        <dbReference type="Proteomes" id="UP000288429"/>
    </source>
</evidence>
<keyword evidence="2 3" id="KW-0040">ANK repeat</keyword>
<protein>
    <recommendedName>
        <fullName evidence="4">GPI inositol-deacylase winged helix domain-containing protein</fullName>
    </recommendedName>
</protein>
<evidence type="ECO:0000313" key="5">
    <source>
        <dbReference type="EMBL" id="RSM15722.1"/>
    </source>
</evidence>
<proteinExistence type="predicted"/>
<sequence length="559" mass="60755">MTLMWLVCVVRPITISELREALAIKINASCLGSDDFSSTESIVEACKGLATIRKDSVIQLLPHTAREYLGSNFGWLGEPSIRGLAVAEAAERATAIAHRGITLKLLAYLSFDIFESGPCLNRIQYLNRKKPNGLYSYGGCYWGDHLKSSGPYISDIVDLDTSSLLTHLLGSEKKWASCIEPLEDCYSFSTLGLLWGYQDPFTRLHLAAFCGVKPLVTALLGSHQVNAQDASGRDSLSYAAEKGHVDVVMSLLKAGAHVDIVDTDAKTPLAHAAQSGHEEVVRCLVKEKADIERKCTFNWTPLALAVMDGHRTVAELLLEEGADIQARDFLNRTPLALAAKNGQSSAVEYLLRKNANAEARDDDDQTPLLQATRGGHIAAARVLLNWGVDIEARDCGQSMALINAARAGHVSLVKTLFEKGCDVEARTRHGMTALSYAVLTDHEKTKSLRSRNYDSDINELGGAEAEENFEMCQLLLDNKASPNGTGAADWSPLMEAVSLGRADITRFLLRAGADPNLGPPITLAARHDHVEIVRALTIAGADTESLETKTWEFVETEAV</sequence>
<dbReference type="SUPFAM" id="SSF48403">
    <property type="entry name" value="Ankyrin repeat"/>
    <property type="match status" value="1"/>
</dbReference>